<dbReference type="GO" id="GO:0006310">
    <property type="term" value="P:DNA recombination"/>
    <property type="evidence" value="ECO:0007669"/>
    <property type="project" value="UniProtKB-KW"/>
</dbReference>
<comment type="caution">
    <text evidence="2">The sequence shown here is derived from an EMBL/GenBank/DDBJ whole genome shotgun (WGS) entry which is preliminary data.</text>
</comment>
<dbReference type="EMBL" id="FCOL02000099">
    <property type="protein sequence ID" value="SAL83516.1"/>
    <property type="molecule type" value="Genomic_DNA"/>
</dbReference>
<reference evidence="2" key="1">
    <citation type="submission" date="2016-01" db="EMBL/GenBank/DDBJ databases">
        <authorList>
            <person name="Peeters C."/>
        </authorList>
    </citation>
    <scope>NUCLEOTIDE SEQUENCE [LARGE SCALE GENOMIC DNA]</scope>
    <source>
        <strain evidence="2">LMG 22937</strain>
    </source>
</reference>
<name>A0A158KQT3_9BURK</name>
<dbReference type="InterPro" id="IPR011010">
    <property type="entry name" value="DNA_brk_join_enz"/>
</dbReference>
<evidence type="ECO:0000313" key="3">
    <source>
        <dbReference type="Proteomes" id="UP000054925"/>
    </source>
</evidence>
<accession>A0A158KQT3</accession>
<gene>
    <name evidence="2" type="ORF">AWB67_06428</name>
</gene>
<dbReference type="RefSeq" id="WP_268808130.1">
    <property type="nucleotide sequence ID" value="NZ_FCOL02000099.1"/>
</dbReference>
<dbReference type="SUPFAM" id="SSF56349">
    <property type="entry name" value="DNA breaking-rejoining enzymes"/>
    <property type="match status" value="1"/>
</dbReference>
<dbReference type="InterPro" id="IPR013762">
    <property type="entry name" value="Integrase-like_cat_sf"/>
</dbReference>
<dbReference type="GO" id="GO:0015074">
    <property type="term" value="P:DNA integration"/>
    <property type="evidence" value="ECO:0007669"/>
    <property type="project" value="InterPro"/>
</dbReference>
<evidence type="ECO:0000313" key="2">
    <source>
        <dbReference type="EMBL" id="SAL83516.1"/>
    </source>
</evidence>
<sequence>MLGYVAKSRIKVHGFRVHSLRATAATNTLEHDADIASVQEWLGHANFANEASDAAGQGRFKRAIRLVDAYLNVSGHNTHTFDSCIPRAPFNFPASSFLRPYSRKLAAFEGLRLRRIKKAMTDAAVNKRLYHLWWHPHNFGKDTARNIEFLKKIAEHYRALNRTYGFRSLNMGELSDLGENAWKAISRA</sequence>
<dbReference type="Proteomes" id="UP000054925">
    <property type="component" value="Unassembled WGS sequence"/>
</dbReference>
<organism evidence="2 3">
    <name type="scientific">Caballeronia terrestris</name>
    <dbReference type="NCBI Taxonomy" id="1226301"/>
    <lineage>
        <taxon>Bacteria</taxon>
        <taxon>Pseudomonadati</taxon>
        <taxon>Pseudomonadota</taxon>
        <taxon>Betaproteobacteria</taxon>
        <taxon>Burkholderiales</taxon>
        <taxon>Burkholderiaceae</taxon>
        <taxon>Caballeronia</taxon>
    </lineage>
</organism>
<proteinExistence type="predicted"/>
<keyword evidence="1" id="KW-0233">DNA recombination</keyword>
<protein>
    <submittedName>
        <fullName evidence="2">Site-specific tyrosine recombinase XerC</fullName>
    </submittedName>
</protein>
<dbReference type="AlphaFoldDB" id="A0A158KQT3"/>
<keyword evidence="3" id="KW-1185">Reference proteome</keyword>
<dbReference type="Gene3D" id="1.10.443.10">
    <property type="entry name" value="Intergrase catalytic core"/>
    <property type="match status" value="1"/>
</dbReference>
<dbReference type="GO" id="GO:0003677">
    <property type="term" value="F:DNA binding"/>
    <property type="evidence" value="ECO:0007669"/>
    <property type="project" value="InterPro"/>
</dbReference>
<evidence type="ECO:0000256" key="1">
    <source>
        <dbReference type="ARBA" id="ARBA00023172"/>
    </source>
</evidence>